<evidence type="ECO:0000256" key="1">
    <source>
        <dbReference type="SAM" id="Phobius"/>
    </source>
</evidence>
<proteinExistence type="predicted"/>
<keyword evidence="1" id="KW-0812">Transmembrane</keyword>
<accession>A0A3E0WGR8</accession>
<gene>
    <name evidence="2" type="ORF">B7R25_00710</name>
</gene>
<evidence type="ECO:0000313" key="3">
    <source>
        <dbReference type="Proteomes" id="UP000257080"/>
    </source>
</evidence>
<dbReference type="AlphaFoldDB" id="A0A3E0WGR8"/>
<name>A0A3E0WGR8_9MICO</name>
<evidence type="ECO:0000313" key="2">
    <source>
        <dbReference type="EMBL" id="RFA29546.1"/>
    </source>
</evidence>
<reference evidence="2 3" key="1">
    <citation type="submission" date="2017-04" db="EMBL/GenBank/DDBJ databases">
        <title>Comparative genome analysis of Subtercola boreus.</title>
        <authorList>
            <person name="Cho Y.-J."/>
            <person name="Cho A."/>
            <person name="Kim O.-S."/>
            <person name="Lee J.-I."/>
        </authorList>
    </citation>
    <scope>NUCLEOTIDE SEQUENCE [LARGE SCALE GENOMIC DNA]</scope>
    <source>
        <strain evidence="2 3">P28004</strain>
    </source>
</reference>
<dbReference type="EMBL" id="NBXE01000002">
    <property type="protein sequence ID" value="RFA29546.1"/>
    <property type="molecule type" value="Genomic_DNA"/>
</dbReference>
<evidence type="ECO:0008006" key="4">
    <source>
        <dbReference type="Google" id="ProtNLM"/>
    </source>
</evidence>
<feature type="transmembrane region" description="Helical" evidence="1">
    <location>
        <begin position="156"/>
        <end position="177"/>
    </location>
</feature>
<sequence>MFGGSDLRGKIGFDRVLSRWRFLMSSTRKRQKALKNLRSSADRLWNDQQEILDRANHVAREASLQLGEYTKEEVVPRVRIATKNASDTVAKVSARNLANVKVAGEQAKSKFNSDVLPAIGGGLASAAGAVGLSDNKTVKTAISKVSPKAAKKQSHVGTYVAFATAAAALVGIGYAVWQTFRADDELWISEDEIDTAPTV</sequence>
<organism evidence="2 3">
    <name type="scientific">Subtercola boreus</name>
    <dbReference type="NCBI Taxonomy" id="120213"/>
    <lineage>
        <taxon>Bacteria</taxon>
        <taxon>Bacillati</taxon>
        <taxon>Actinomycetota</taxon>
        <taxon>Actinomycetes</taxon>
        <taxon>Micrococcales</taxon>
        <taxon>Microbacteriaceae</taxon>
        <taxon>Subtercola</taxon>
    </lineage>
</organism>
<protein>
    <recommendedName>
        <fullName evidence="4">DNA helicase</fullName>
    </recommendedName>
</protein>
<dbReference type="Proteomes" id="UP000257080">
    <property type="component" value="Unassembled WGS sequence"/>
</dbReference>
<keyword evidence="1" id="KW-0472">Membrane</keyword>
<keyword evidence="1" id="KW-1133">Transmembrane helix</keyword>
<comment type="caution">
    <text evidence="2">The sequence shown here is derived from an EMBL/GenBank/DDBJ whole genome shotgun (WGS) entry which is preliminary data.</text>
</comment>